<sequence>MRKFIKGNTSFAEVVKGNHDLIGAISVEGSSNGKVDKYGEPGGIMEHGSELNESEDESSNKDMCEVKDDDVENSKVGVEISSREENDLERGVEGSGMVTDVDYKVDESLVVSRRGTISVGNIEDPERVNRLVDGLANKKSSYVNLNFENLNSNGPVEKVEENGPVILNEKPNSKRPEGMIFHTQVEHNSESQSLCERPNSCLAHIQENQMESKKTSGLRSYPNVGRDVILAWNMKLPNVGVRKAKKKKDV</sequence>
<accession>A0A5J5C7M3</accession>
<feature type="compositionally biased region" description="Basic and acidic residues" evidence="1">
    <location>
        <begin position="81"/>
        <end position="90"/>
    </location>
</feature>
<evidence type="ECO:0000256" key="1">
    <source>
        <dbReference type="SAM" id="MobiDB-lite"/>
    </source>
</evidence>
<dbReference type="Proteomes" id="UP000325577">
    <property type="component" value="Linkage Group LG0"/>
</dbReference>
<dbReference type="AlphaFoldDB" id="A0A5J5C7M3"/>
<gene>
    <name evidence="2" type="ORF">F0562_001673</name>
</gene>
<protein>
    <submittedName>
        <fullName evidence="2">Uncharacterized protein</fullName>
    </submittedName>
</protein>
<proteinExistence type="predicted"/>
<keyword evidence="3" id="KW-1185">Reference proteome</keyword>
<name>A0A5J5C7M3_9ASTE</name>
<evidence type="ECO:0000313" key="3">
    <source>
        <dbReference type="Proteomes" id="UP000325577"/>
    </source>
</evidence>
<evidence type="ECO:0000313" key="2">
    <source>
        <dbReference type="EMBL" id="KAA8549970.1"/>
    </source>
</evidence>
<organism evidence="2 3">
    <name type="scientific">Nyssa sinensis</name>
    <dbReference type="NCBI Taxonomy" id="561372"/>
    <lineage>
        <taxon>Eukaryota</taxon>
        <taxon>Viridiplantae</taxon>
        <taxon>Streptophyta</taxon>
        <taxon>Embryophyta</taxon>
        <taxon>Tracheophyta</taxon>
        <taxon>Spermatophyta</taxon>
        <taxon>Magnoliopsida</taxon>
        <taxon>eudicotyledons</taxon>
        <taxon>Gunneridae</taxon>
        <taxon>Pentapetalae</taxon>
        <taxon>asterids</taxon>
        <taxon>Cornales</taxon>
        <taxon>Nyssaceae</taxon>
        <taxon>Nyssa</taxon>
    </lineage>
</organism>
<dbReference type="EMBL" id="CM018031">
    <property type="protein sequence ID" value="KAA8549970.1"/>
    <property type="molecule type" value="Genomic_DNA"/>
</dbReference>
<feature type="region of interest" description="Disordered" evidence="1">
    <location>
        <begin position="30"/>
        <end position="90"/>
    </location>
</feature>
<reference evidence="2 3" key="1">
    <citation type="submission" date="2019-09" db="EMBL/GenBank/DDBJ databases">
        <title>A chromosome-level genome assembly of the Chinese tupelo Nyssa sinensis.</title>
        <authorList>
            <person name="Yang X."/>
            <person name="Kang M."/>
            <person name="Yang Y."/>
            <person name="Xiong H."/>
            <person name="Wang M."/>
            <person name="Zhang Z."/>
            <person name="Wang Z."/>
            <person name="Wu H."/>
            <person name="Ma T."/>
            <person name="Liu J."/>
            <person name="Xi Z."/>
        </authorList>
    </citation>
    <scope>NUCLEOTIDE SEQUENCE [LARGE SCALE GENOMIC DNA]</scope>
    <source>
        <strain evidence="2">J267</strain>
        <tissue evidence="2">Leaf</tissue>
    </source>
</reference>